<dbReference type="EMBL" id="SOQX01000007">
    <property type="protein sequence ID" value="TDX99619.1"/>
    <property type="molecule type" value="Genomic_DNA"/>
</dbReference>
<proteinExistence type="predicted"/>
<dbReference type="OrthoDB" id="5770019at2"/>
<organism evidence="1 2">
    <name type="scientific">Thiohalophilus thiocyanatoxydans</name>
    <dbReference type="NCBI Taxonomy" id="381308"/>
    <lineage>
        <taxon>Bacteria</taxon>
        <taxon>Pseudomonadati</taxon>
        <taxon>Pseudomonadota</taxon>
        <taxon>Gammaproteobacteria</taxon>
        <taxon>Thiohalomonadales</taxon>
        <taxon>Thiohalophilaceae</taxon>
        <taxon>Thiohalophilus</taxon>
    </lineage>
</organism>
<protein>
    <submittedName>
        <fullName evidence="1">Uncharacterized protein</fullName>
    </submittedName>
</protein>
<name>A0A4R8IKQ8_9GAMM</name>
<keyword evidence="2" id="KW-1185">Reference proteome</keyword>
<dbReference type="Proteomes" id="UP000294914">
    <property type="component" value="Unassembled WGS sequence"/>
</dbReference>
<gene>
    <name evidence="1" type="ORF">EDC23_2404</name>
</gene>
<dbReference type="AlphaFoldDB" id="A0A4R8IKQ8"/>
<comment type="caution">
    <text evidence="1">The sequence shown here is derived from an EMBL/GenBank/DDBJ whole genome shotgun (WGS) entry which is preliminary data.</text>
</comment>
<reference evidence="1 2" key="1">
    <citation type="submission" date="2019-03" db="EMBL/GenBank/DDBJ databases">
        <title>Genomic Encyclopedia of Type Strains, Phase IV (KMG-IV): sequencing the most valuable type-strain genomes for metagenomic binning, comparative biology and taxonomic classification.</title>
        <authorList>
            <person name="Goeker M."/>
        </authorList>
    </citation>
    <scope>NUCLEOTIDE SEQUENCE [LARGE SCALE GENOMIC DNA]</scope>
    <source>
        <strain evidence="1 2">DSM 16326</strain>
    </source>
</reference>
<dbReference type="RefSeq" id="WP_134084837.1">
    <property type="nucleotide sequence ID" value="NZ_SOQX01000007.1"/>
</dbReference>
<evidence type="ECO:0000313" key="1">
    <source>
        <dbReference type="EMBL" id="TDX99619.1"/>
    </source>
</evidence>
<evidence type="ECO:0000313" key="2">
    <source>
        <dbReference type="Proteomes" id="UP000294914"/>
    </source>
</evidence>
<sequence>MSDRVEGYICFYTDNIADEFVSIDDARFMALDNILSTIQSGLLGYPRNLLGIIDEKGNTLQFFVHPDGTIEMNLSAPEKFGSYVRQLEQFECYTLLKRGCRYIEEMPVGEVEFTGWWVE</sequence>
<accession>A0A4R8IKQ8</accession>